<reference evidence="5" key="2">
    <citation type="submission" date="2020-09" db="EMBL/GenBank/DDBJ databases">
        <authorList>
            <person name="Sun Q."/>
            <person name="Zhou Y."/>
        </authorList>
    </citation>
    <scope>NUCLEOTIDE SEQUENCE</scope>
    <source>
        <strain evidence="5">CGMCC 1.15320</strain>
    </source>
</reference>
<dbReference type="InterPro" id="IPR029065">
    <property type="entry name" value="Enolase_C-like"/>
</dbReference>
<dbReference type="InterPro" id="IPR013342">
    <property type="entry name" value="Mandelate_racemase_C"/>
</dbReference>
<dbReference type="PANTHER" id="PTHR48080">
    <property type="entry name" value="D-GALACTONATE DEHYDRATASE-RELATED"/>
    <property type="match status" value="1"/>
</dbReference>
<dbReference type="SUPFAM" id="SSF51604">
    <property type="entry name" value="Enolase C-terminal domain-like"/>
    <property type="match status" value="1"/>
</dbReference>
<dbReference type="PANTHER" id="PTHR48080:SF4">
    <property type="entry name" value="GLUCARATE DEHYDRATASE"/>
    <property type="match status" value="1"/>
</dbReference>
<organism evidence="5 6">
    <name type="scientific">Nitratireductor aestuarii</name>
    <dbReference type="NCBI Taxonomy" id="1735103"/>
    <lineage>
        <taxon>Bacteria</taxon>
        <taxon>Pseudomonadati</taxon>
        <taxon>Pseudomonadota</taxon>
        <taxon>Alphaproteobacteria</taxon>
        <taxon>Hyphomicrobiales</taxon>
        <taxon>Phyllobacteriaceae</taxon>
        <taxon>Nitratireductor</taxon>
    </lineage>
</organism>
<evidence type="ECO:0000256" key="3">
    <source>
        <dbReference type="ARBA" id="ARBA00011973"/>
    </source>
</evidence>
<evidence type="ECO:0000256" key="2">
    <source>
        <dbReference type="ARBA" id="ARBA00005183"/>
    </source>
</evidence>
<dbReference type="Gene3D" id="3.20.20.120">
    <property type="entry name" value="Enolase-like C-terminal domain"/>
    <property type="match status" value="1"/>
</dbReference>
<keyword evidence="6" id="KW-1185">Reference proteome</keyword>
<dbReference type="Pfam" id="PF02746">
    <property type="entry name" value="MR_MLE_N"/>
    <property type="match status" value="1"/>
</dbReference>
<evidence type="ECO:0000313" key="6">
    <source>
        <dbReference type="Proteomes" id="UP000636264"/>
    </source>
</evidence>
<comment type="pathway">
    <text evidence="2">Carbohydrate acid metabolism; D-glucarate degradation; 2,5-dioxopentanoate from D-glucarate: step 1/2.</text>
</comment>
<dbReference type="Pfam" id="PF13378">
    <property type="entry name" value="MR_MLE_C"/>
    <property type="match status" value="1"/>
</dbReference>
<dbReference type="InterPro" id="IPR036849">
    <property type="entry name" value="Enolase-like_C_sf"/>
</dbReference>
<dbReference type="SUPFAM" id="SSF54826">
    <property type="entry name" value="Enolase N-terminal domain-like"/>
    <property type="match status" value="1"/>
</dbReference>
<protein>
    <recommendedName>
        <fullName evidence="3">glucarate dehydratase</fullName>
        <ecNumber evidence="3">4.2.1.40</ecNumber>
    </recommendedName>
</protein>
<dbReference type="Gene3D" id="3.30.390.10">
    <property type="entry name" value="Enolase-like, N-terminal domain"/>
    <property type="match status" value="1"/>
</dbReference>
<dbReference type="Proteomes" id="UP000636264">
    <property type="component" value="Unassembled WGS sequence"/>
</dbReference>
<comment type="catalytic activity">
    <reaction evidence="1">
        <text>D-glucarate = 5-dehydro-4-deoxy-D-glucarate + H2O</text>
        <dbReference type="Rhea" id="RHEA:14573"/>
        <dbReference type="ChEBI" id="CHEBI:15377"/>
        <dbReference type="ChEBI" id="CHEBI:30612"/>
        <dbReference type="ChEBI" id="CHEBI:42819"/>
        <dbReference type="EC" id="4.2.1.40"/>
    </reaction>
</comment>
<evidence type="ECO:0000259" key="4">
    <source>
        <dbReference type="SMART" id="SM00922"/>
    </source>
</evidence>
<dbReference type="GO" id="GO:0008872">
    <property type="term" value="F:glucarate dehydratase activity"/>
    <property type="evidence" value="ECO:0007669"/>
    <property type="project" value="UniProtKB-EC"/>
</dbReference>
<sequence length="398" mass="44027">MKITGFKQLHADFGWRTVSFLKVETDEGLVGWTEYYEGAGNIGLNALVAAHMEALVGSDPTQVEIILIRLQSKTLQAPGGINQQAIGAINNALLDIKAKSMDLPVHALFGGAIRDRIPCYWSHFASYRVRYPQFVGEEAPKTLDDLSRLAEEAAARGFVAVKTTALLPTDGGFTNYRPTTGESSGFPALNLEPRHVRSIVQVMQALKDGAGPDVGVALDCNLFFKPEGFRQLAYALEPIGLFWLEIDNHDPEALAFIRESTRVPIASLEHLYGRREYKPFLDRKAVDVAIIDPIWNGFSESVRIANFADVYELNVAPHNYYGYLSDFISANLAAVVPNLRVMETDIDSAAWRHEFYTHAPEFENGCMIVPNRPGWGTDINEEAVLKRTSKVGKAVAGR</sequence>
<dbReference type="InterPro" id="IPR013341">
    <property type="entry name" value="Mandelate_racemase_N_dom"/>
</dbReference>
<reference evidence="5" key="1">
    <citation type="journal article" date="2014" name="Int. J. Syst. Evol. Microbiol.">
        <title>Complete genome sequence of Corynebacterium casei LMG S-19264T (=DSM 44701T), isolated from a smear-ripened cheese.</title>
        <authorList>
            <consortium name="US DOE Joint Genome Institute (JGI-PGF)"/>
            <person name="Walter F."/>
            <person name="Albersmeier A."/>
            <person name="Kalinowski J."/>
            <person name="Ruckert C."/>
        </authorList>
    </citation>
    <scope>NUCLEOTIDE SEQUENCE</scope>
    <source>
        <strain evidence="5">CGMCC 1.15320</strain>
    </source>
</reference>
<dbReference type="RefSeq" id="WP_188720862.1">
    <property type="nucleotide sequence ID" value="NZ_BMIF01000005.1"/>
</dbReference>
<evidence type="ECO:0000256" key="1">
    <source>
        <dbReference type="ARBA" id="ARBA00001426"/>
    </source>
</evidence>
<dbReference type="EMBL" id="BMIF01000005">
    <property type="protein sequence ID" value="GGA65678.1"/>
    <property type="molecule type" value="Genomic_DNA"/>
</dbReference>
<feature type="domain" description="Mandelate racemase/muconate lactonizing enzyme C-terminal" evidence="4">
    <location>
        <begin position="143"/>
        <end position="264"/>
    </location>
</feature>
<dbReference type="SFLD" id="SFLDG00179">
    <property type="entry name" value="mandelate_racemase"/>
    <property type="match status" value="1"/>
</dbReference>
<name>A0A916W4P8_9HYPH</name>
<evidence type="ECO:0000313" key="5">
    <source>
        <dbReference type="EMBL" id="GGA65678.1"/>
    </source>
</evidence>
<dbReference type="AlphaFoldDB" id="A0A916W4P8"/>
<dbReference type="InterPro" id="IPR029017">
    <property type="entry name" value="Enolase-like_N"/>
</dbReference>
<dbReference type="SFLD" id="SFLDS00001">
    <property type="entry name" value="Enolase"/>
    <property type="match status" value="1"/>
</dbReference>
<gene>
    <name evidence="5" type="ORF">GCM10011385_19420</name>
</gene>
<dbReference type="SMART" id="SM00922">
    <property type="entry name" value="MR_MLE"/>
    <property type="match status" value="1"/>
</dbReference>
<proteinExistence type="predicted"/>
<dbReference type="InterPro" id="IPR034593">
    <property type="entry name" value="DgoD-like"/>
</dbReference>
<accession>A0A916W4P8</accession>
<dbReference type="CDD" id="cd03316">
    <property type="entry name" value="MR_like"/>
    <property type="match status" value="1"/>
</dbReference>
<comment type="caution">
    <text evidence="5">The sequence shown here is derived from an EMBL/GenBank/DDBJ whole genome shotgun (WGS) entry which is preliminary data.</text>
</comment>
<dbReference type="EC" id="4.2.1.40" evidence="3"/>